<accession>A0A9P7AAH4</accession>
<feature type="region of interest" description="Disordered" evidence="5">
    <location>
        <begin position="466"/>
        <end position="510"/>
    </location>
</feature>
<feature type="domain" description="Helicase ATP-binding" evidence="6">
    <location>
        <begin position="817"/>
        <end position="995"/>
    </location>
</feature>
<dbReference type="GO" id="GO:0016787">
    <property type="term" value="F:hydrolase activity"/>
    <property type="evidence" value="ECO:0007669"/>
    <property type="project" value="UniProtKB-KW"/>
</dbReference>
<keyword evidence="9" id="KW-1185">Reference proteome</keyword>
<dbReference type="FunFam" id="3.40.50.300:FF:001039">
    <property type="entry name" value="ATP-dependent RNA helicase DDX60"/>
    <property type="match status" value="1"/>
</dbReference>
<dbReference type="GeneID" id="64603498"/>
<dbReference type="InterPro" id="IPR014001">
    <property type="entry name" value="Helicase_ATP-bd"/>
</dbReference>
<keyword evidence="4" id="KW-0067">ATP-binding</keyword>
<evidence type="ECO:0000313" key="9">
    <source>
        <dbReference type="Proteomes" id="UP000719766"/>
    </source>
</evidence>
<dbReference type="Gene3D" id="3.40.50.300">
    <property type="entry name" value="P-loop containing nucleotide triphosphate hydrolases"/>
    <property type="match status" value="2"/>
</dbReference>
<dbReference type="SMART" id="SM00490">
    <property type="entry name" value="HELICc"/>
    <property type="match status" value="1"/>
</dbReference>
<keyword evidence="3" id="KW-0347">Helicase</keyword>
<dbReference type="PROSITE" id="PS51194">
    <property type="entry name" value="HELICASE_CTER"/>
    <property type="match status" value="1"/>
</dbReference>
<dbReference type="Pfam" id="PF26076">
    <property type="entry name" value="WHD_DDX60"/>
    <property type="match status" value="1"/>
</dbReference>
<feature type="region of interest" description="Disordered" evidence="5">
    <location>
        <begin position="1236"/>
        <end position="1264"/>
    </location>
</feature>
<dbReference type="SUPFAM" id="SSF52540">
    <property type="entry name" value="P-loop containing nucleoside triphosphate hydrolases"/>
    <property type="match status" value="1"/>
</dbReference>
<dbReference type="GO" id="GO:0003676">
    <property type="term" value="F:nucleic acid binding"/>
    <property type="evidence" value="ECO:0007669"/>
    <property type="project" value="InterPro"/>
</dbReference>
<comment type="caution">
    <text evidence="8">The sequence shown here is derived from an EMBL/GenBank/DDBJ whole genome shotgun (WGS) entry which is preliminary data.</text>
</comment>
<dbReference type="RefSeq" id="XP_041152906.1">
    <property type="nucleotide sequence ID" value="XM_041309734.1"/>
</dbReference>
<keyword evidence="1" id="KW-0547">Nucleotide-binding</keyword>
<dbReference type="Proteomes" id="UP000719766">
    <property type="component" value="Unassembled WGS sequence"/>
</dbReference>
<dbReference type="SMART" id="SM00487">
    <property type="entry name" value="DEXDc"/>
    <property type="match status" value="1"/>
</dbReference>
<dbReference type="GO" id="GO:0005737">
    <property type="term" value="C:cytoplasm"/>
    <property type="evidence" value="ECO:0007669"/>
    <property type="project" value="TreeGrafter"/>
</dbReference>
<dbReference type="Pfam" id="PF23002">
    <property type="entry name" value="PIN-like_DDX60"/>
    <property type="match status" value="1"/>
</dbReference>
<evidence type="ECO:0000313" key="8">
    <source>
        <dbReference type="EMBL" id="KAG1785423.1"/>
    </source>
</evidence>
<keyword evidence="2" id="KW-0378">Hydrolase</keyword>
<evidence type="ECO:0008006" key="10">
    <source>
        <dbReference type="Google" id="ProtNLM"/>
    </source>
</evidence>
<evidence type="ECO:0000256" key="4">
    <source>
        <dbReference type="ARBA" id="ARBA00022840"/>
    </source>
</evidence>
<dbReference type="GO" id="GO:0005524">
    <property type="term" value="F:ATP binding"/>
    <property type="evidence" value="ECO:0007669"/>
    <property type="project" value="UniProtKB-KW"/>
</dbReference>
<dbReference type="InterPro" id="IPR001650">
    <property type="entry name" value="Helicase_C-like"/>
</dbReference>
<evidence type="ECO:0000256" key="5">
    <source>
        <dbReference type="SAM" id="MobiDB-lite"/>
    </source>
</evidence>
<feature type="region of interest" description="Disordered" evidence="5">
    <location>
        <begin position="1775"/>
        <end position="1801"/>
    </location>
</feature>
<dbReference type="InterPro" id="IPR059032">
    <property type="entry name" value="WHD_DDX60"/>
</dbReference>
<dbReference type="Pfam" id="PF00271">
    <property type="entry name" value="Helicase_C"/>
    <property type="match status" value="1"/>
</dbReference>
<evidence type="ECO:0000259" key="6">
    <source>
        <dbReference type="PROSITE" id="PS51192"/>
    </source>
</evidence>
<feature type="compositionally biased region" description="Acidic residues" evidence="5">
    <location>
        <begin position="480"/>
        <end position="490"/>
    </location>
</feature>
<dbReference type="EMBL" id="JABBWE010000111">
    <property type="protein sequence ID" value="KAG1785423.1"/>
    <property type="molecule type" value="Genomic_DNA"/>
</dbReference>
<feature type="domain" description="Helicase C-terminal" evidence="7">
    <location>
        <begin position="1257"/>
        <end position="1429"/>
    </location>
</feature>
<gene>
    <name evidence="8" type="ORF">HD556DRAFT_1540079</name>
</gene>
<reference evidence="8" key="1">
    <citation type="journal article" date="2020" name="New Phytol.">
        <title>Comparative genomics reveals dynamic genome evolution in host specialist ectomycorrhizal fungi.</title>
        <authorList>
            <person name="Lofgren L.A."/>
            <person name="Nguyen N.H."/>
            <person name="Vilgalys R."/>
            <person name="Ruytinx J."/>
            <person name="Liao H.L."/>
            <person name="Branco S."/>
            <person name="Kuo A."/>
            <person name="LaButti K."/>
            <person name="Lipzen A."/>
            <person name="Andreopoulos W."/>
            <person name="Pangilinan J."/>
            <person name="Riley R."/>
            <person name="Hundley H."/>
            <person name="Na H."/>
            <person name="Barry K."/>
            <person name="Grigoriev I.V."/>
            <person name="Stajich J.E."/>
            <person name="Kennedy P.G."/>
        </authorList>
    </citation>
    <scope>NUCLEOTIDE SEQUENCE</scope>
    <source>
        <strain evidence="8">S12</strain>
    </source>
</reference>
<dbReference type="InterPro" id="IPR052431">
    <property type="entry name" value="SKI2_subfamily_helicases"/>
</dbReference>
<dbReference type="InterPro" id="IPR027417">
    <property type="entry name" value="P-loop_NTPase"/>
</dbReference>
<dbReference type="Pfam" id="PF00270">
    <property type="entry name" value="DEAD"/>
    <property type="match status" value="1"/>
</dbReference>
<name>A0A9P7AAH4_9AGAM</name>
<proteinExistence type="predicted"/>
<sequence length="1828" mass="205587">MDFEEFEVDIERAIENSDLSKSCTITETLDWVDSTWYAPESRNARWMDLIGDYAGAEPFVIDGTRLICHSLLQVVLDDRLLALAKDDDPSFQIIHAIYLLEHILQNFRNRSANFDIVFFDVNRHLVLRAGESEFIVASRALARRLLYKHLQSLDSVNTFTFTSLSDKNWLDYRVQVKPMFVMVNDGGTLKEGVGQFAAHQILTQRLFIFDLLASGLAMAPLQGADFKDTKILTFIFESKLRSSRGGHFPNAVLSAGVAARDILTSHEQGPFDQVRSCVLGEASVSPSFFDLCATLKDVGLSYLSTFKSDTQPLLLAVFIIHVILLKNVSVQDRARRLPPMKPDLFTSLTKSFLPHILRATEAVIVANDASLDIDIRVFLCILRYLSEHPAQSLTEVLGPNVVKDADNIFSELKLPHLDFSHLSISFLPEDLYEIPIPLKLLPFSNPVFDEELSAVRIVTEGITEGVTRPNPVDPVASGGEESDEWDDSSTSDESAVVLPSARSSQNKTSKEDTHFFDTQHWHNNKKAILPKPLGGEATAPMTEWQRNRQRTWKLRSDQRFMKTLHDQASTLTGALGAVLEQVKIPSVASLANQRNVKPKVVHVRSSGKSTSKLSKADAIREQNIAKKESKQVSESAAWIASRIQEMETLDGAGLEKCLQVLARNPRTKEASVGAELRVYRMHRLLREWIQSANPDSSATRDKYSLLLMRLVKAVWEIGFSTKEMVNAITSVLITLGFSDYIDGLVVSGSADDRPLTFRFVKLVKSKTKTAVYDFMRIQEHPIIWQLRLFGEFMDRSMDSQADARVTFKPDAWQREVLDAVDQNMSLLVVAPTSAGKTFISYYAMEKILRGSDDGILVYIAPTKALVAQVAAEIYARFSKDLNGREYSCAHIQQVIITDSITGSCWAIHSRDYRVHDPQNCQILVTVPEMLAIMLLSPPLAKIWTPRLKYVVLDEIHTIGQQEGGAVWEQILLLCPCPIIGLSATVGAPEKFNEWLESVQKAGGFQHKFVHYPYRYSHLRKFYYNIHEKPRDAFQGLSTYKTTERMRFLHPLSILSSSARSLPSDLALEAVDTLHLYHALSMCKALQPSILAALDPAVFFSSSKLLQQKDVIQYEEALKQHLVPLLSSFDSQDSGTPLSRVIIQLQDDDLSRIPDRVLNSAPSRVVSSDNIIHLVADLHAQGDLPGIFFSFDRTDCEYMAKILNRVLEIKEDKWRKTSPEWKRKMAQYEAYLQNAKERERQAARASKHKADEEDKRADTSEWQASFRPDDPLPDFSFAGQNTSYTASELDEDITHLGWRTPPIPEWALKCLRRGIAVHHAGMNKGYRAIVESLFRRGFVRVIFATSTLALGINAPTKTSIFCGDSPFLTALMYRQCAGRAGRRGYDTLGKVVFYALPMSKVQRLVLSKLPSLSASFPVTSTLVVRLFNLLEGSNYSTIAVAAVQRLFRLPQISFDSEEGRYQLLHHLRFSIDYLRRARLLDEQGKPLNLFGIAARLYYTEPSNFALVALLRSGVIHKICAQSDLKLAKRDFILLMAHLFGRRYLPPACMKEEYITKVVKKSPSMVVLPPLSKIARDVLIDQEREILQIFTGYALTYGTQHQKDLEPDHILPLSKRDISGIAEDEPSLICHHLHHTAIRVVARSLFVANSGHDDHFSSVRDLAQTARRGLNLNEHTIPSFEGITGRTNQDDRQHTLNAYLLDFYMHGQVAALAAANAIRRGDVWYVLEEFDLTLMTVRGVLEQLLQKGSVGGKDATPGNADLDEEADSGYASLEPVQWEDEEEEASGKQGQGGWESTQRPPGVSGADWRVFEVVNGALEEFHEKFKAMWA</sequence>
<dbReference type="OrthoDB" id="2320933at2759"/>
<feature type="compositionally biased region" description="Basic and acidic residues" evidence="5">
    <location>
        <begin position="1236"/>
        <end position="1258"/>
    </location>
</feature>
<evidence type="ECO:0000259" key="7">
    <source>
        <dbReference type="PROSITE" id="PS51194"/>
    </source>
</evidence>
<evidence type="ECO:0000256" key="1">
    <source>
        <dbReference type="ARBA" id="ARBA00022741"/>
    </source>
</evidence>
<evidence type="ECO:0000256" key="2">
    <source>
        <dbReference type="ARBA" id="ARBA00022801"/>
    </source>
</evidence>
<dbReference type="GO" id="GO:0004386">
    <property type="term" value="F:helicase activity"/>
    <property type="evidence" value="ECO:0007669"/>
    <property type="project" value="UniProtKB-KW"/>
</dbReference>
<organism evidence="8 9">
    <name type="scientific">Suillus plorans</name>
    <dbReference type="NCBI Taxonomy" id="116603"/>
    <lineage>
        <taxon>Eukaryota</taxon>
        <taxon>Fungi</taxon>
        <taxon>Dikarya</taxon>
        <taxon>Basidiomycota</taxon>
        <taxon>Agaricomycotina</taxon>
        <taxon>Agaricomycetes</taxon>
        <taxon>Agaricomycetidae</taxon>
        <taxon>Boletales</taxon>
        <taxon>Suillineae</taxon>
        <taxon>Suillaceae</taxon>
        <taxon>Suillus</taxon>
    </lineage>
</organism>
<protein>
    <recommendedName>
        <fullName evidence="10">P-loop containing nucleoside triphosphate hydrolase protein</fullName>
    </recommendedName>
</protein>
<dbReference type="PANTHER" id="PTHR44533">
    <property type="entry name" value="DEAD/H RNA HELICASE, PUTATIVE-RELATED"/>
    <property type="match status" value="1"/>
</dbReference>
<dbReference type="PROSITE" id="PS51192">
    <property type="entry name" value="HELICASE_ATP_BIND_1"/>
    <property type="match status" value="1"/>
</dbReference>
<evidence type="ECO:0000256" key="3">
    <source>
        <dbReference type="ARBA" id="ARBA00022806"/>
    </source>
</evidence>
<dbReference type="InterPro" id="IPR011545">
    <property type="entry name" value="DEAD/DEAH_box_helicase_dom"/>
</dbReference>
<dbReference type="PANTHER" id="PTHR44533:SF4">
    <property type="entry name" value="DEAD_H RNA HELICASE, PUTATIVE-RELATED"/>
    <property type="match status" value="1"/>
</dbReference>
<dbReference type="InterPro" id="IPR055124">
    <property type="entry name" value="PIN-like_DDX60"/>
</dbReference>